<keyword evidence="6" id="KW-1185">Reference proteome</keyword>
<protein>
    <submittedName>
        <fullName evidence="5">Membrane protein</fullName>
    </submittedName>
</protein>
<keyword evidence="2" id="KW-0804">Transcription</keyword>
<feature type="domain" description="Putative zinc-finger" evidence="4">
    <location>
        <begin position="11"/>
        <end position="38"/>
    </location>
</feature>
<dbReference type="Pfam" id="PF13490">
    <property type="entry name" value="zf-HC2"/>
    <property type="match status" value="1"/>
</dbReference>
<feature type="transmembrane region" description="Helical" evidence="3">
    <location>
        <begin position="183"/>
        <end position="203"/>
    </location>
</feature>
<dbReference type="Gene3D" id="1.10.10.1320">
    <property type="entry name" value="Anti-sigma factor, zinc-finger domain"/>
    <property type="match status" value="1"/>
</dbReference>
<evidence type="ECO:0000256" key="2">
    <source>
        <dbReference type="ARBA" id="ARBA00023163"/>
    </source>
</evidence>
<keyword evidence="3" id="KW-1133">Transmembrane helix</keyword>
<keyword evidence="1" id="KW-0805">Transcription regulation</keyword>
<dbReference type="RefSeq" id="WP_204292685.1">
    <property type="nucleotide sequence ID" value="NZ_BAAAGZ010000004.1"/>
</dbReference>
<evidence type="ECO:0000313" key="6">
    <source>
        <dbReference type="Proteomes" id="UP000647860"/>
    </source>
</evidence>
<keyword evidence="3" id="KW-0472">Membrane</keyword>
<dbReference type="EMBL" id="BOPA01000039">
    <property type="protein sequence ID" value="GIJ18350.1"/>
    <property type="molecule type" value="Genomic_DNA"/>
</dbReference>
<dbReference type="InterPro" id="IPR027383">
    <property type="entry name" value="Znf_put"/>
</dbReference>
<gene>
    <name evidence="5" type="ORF">Vgi01_50340</name>
</gene>
<accession>A0ABQ4IKI7</accession>
<organism evidence="5 6">
    <name type="scientific">Micromonospora gifhornensis</name>
    <dbReference type="NCBI Taxonomy" id="84594"/>
    <lineage>
        <taxon>Bacteria</taxon>
        <taxon>Bacillati</taxon>
        <taxon>Actinomycetota</taxon>
        <taxon>Actinomycetes</taxon>
        <taxon>Micromonosporales</taxon>
        <taxon>Micromonosporaceae</taxon>
        <taxon>Micromonospora</taxon>
    </lineage>
</organism>
<evidence type="ECO:0000313" key="5">
    <source>
        <dbReference type="EMBL" id="GIJ18350.1"/>
    </source>
</evidence>
<proteinExistence type="predicted"/>
<feature type="transmembrane region" description="Helical" evidence="3">
    <location>
        <begin position="208"/>
        <end position="224"/>
    </location>
</feature>
<feature type="transmembrane region" description="Helical" evidence="3">
    <location>
        <begin position="155"/>
        <end position="177"/>
    </location>
</feature>
<evidence type="ECO:0000259" key="4">
    <source>
        <dbReference type="Pfam" id="PF13490"/>
    </source>
</evidence>
<feature type="transmembrane region" description="Helical" evidence="3">
    <location>
        <begin position="230"/>
        <end position="249"/>
    </location>
</feature>
<evidence type="ECO:0000256" key="3">
    <source>
        <dbReference type="SAM" id="Phobius"/>
    </source>
</evidence>
<reference evidence="5 6" key="1">
    <citation type="submission" date="2021-01" db="EMBL/GenBank/DDBJ databases">
        <title>Whole genome shotgun sequence of Verrucosispora gifhornensis NBRC 16317.</title>
        <authorList>
            <person name="Komaki H."/>
            <person name="Tamura T."/>
        </authorList>
    </citation>
    <scope>NUCLEOTIDE SEQUENCE [LARGE SCALE GENOMIC DNA]</scope>
    <source>
        <strain evidence="5 6">NBRC 16317</strain>
    </source>
</reference>
<feature type="transmembrane region" description="Helical" evidence="3">
    <location>
        <begin position="79"/>
        <end position="103"/>
    </location>
</feature>
<dbReference type="Proteomes" id="UP000647860">
    <property type="component" value="Unassembled WGS sequence"/>
</dbReference>
<sequence>MTAFHLDARTLAAYVDDALDDVDAWSVETHLDRCAACRADLTLDDPTRRLVEAAAVAWAAPLPPPGRVRPATRWRRIRVLVGAGPAARSAWLVAVALTGLAALGLAVSPVMLPPWLLLLAAPMLPAVGTALSYGSWSDPLHEMVASTPQGGLQIILWRTLAVLAVTAPVTLLAGAVTGVGTPMVWPLAGLALAALTLALGSLIEPGQAAAVVAGAWAAIVLAPIGEWAVLVQAGPVWLAVTAAAVLVVWTRRDRVGRRTA</sequence>
<feature type="transmembrane region" description="Helical" evidence="3">
    <location>
        <begin position="115"/>
        <end position="134"/>
    </location>
</feature>
<evidence type="ECO:0000256" key="1">
    <source>
        <dbReference type="ARBA" id="ARBA00023015"/>
    </source>
</evidence>
<name>A0ABQ4IKI7_9ACTN</name>
<dbReference type="InterPro" id="IPR041916">
    <property type="entry name" value="Anti_sigma_zinc_sf"/>
</dbReference>
<keyword evidence="3" id="KW-0812">Transmembrane</keyword>
<comment type="caution">
    <text evidence="5">The sequence shown here is derived from an EMBL/GenBank/DDBJ whole genome shotgun (WGS) entry which is preliminary data.</text>
</comment>